<dbReference type="InterPro" id="IPR016187">
    <property type="entry name" value="CTDL_fold"/>
</dbReference>
<dbReference type="SMART" id="SM00034">
    <property type="entry name" value="CLECT"/>
    <property type="match status" value="1"/>
</dbReference>
<dbReference type="InterPro" id="IPR018378">
    <property type="entry name" value="C-type_lectin_CS"/>
</dbReference>
<protein>
    <recommendedName>
        <fullName evidence="2">C-type lectin domain-containing protein</fullName>
    </recommendedName>
</protein>
<dbReference type="PANTHER" id="PTHR22801">
    <property type="entry name" value="LITHOSTATHINE"/>
    <property type="match status" value="1"/>
</dbReference>
<dbReference type="EMBL" id="GDRN01058140">
    <property type="protein sequence ID" value="JAI65631.1"/>
    <property type="molecule type" value="Transcribed_RNA"/>
</dbReference>
<evidence type="ECO:0000259" key="2">
    <source>
        <dbReference type="PROSITE" id="PS50041"/>
    </source>
</evidence>
<name>A0A0P4WUH5_SCYOL</name>
<accession>A0A0P4WUH5</accession>
<feature type="domain" description="C-type lectin" evidence="2">
    <location>
        <begin position="147"/>
        <end position="266"/>
    </location>
</feature>
<dbReference type="PROSITE" id="PS50041">
    <property type="entry name" value="C_TYPE_LECTIN_2"/>
    <property type="match status" value="1"/>
</dbReference>
<dbReference type="AlphaFoldDB" id="A0A0P4WUH5"/>
<dbReference type="Pfam" id="PF00059">
    <property type="entry name" value="Lectin_C"/>
    <property type="match status" value="1"/>
</dbReference>
<dbReference type="InterPro" id="IPR001304">
    <property type="entry name" value="C-type_lectin-like"/>
</dbReference>
<proteinExistence type="predicted"/>
<dbReference type="PANTHER" id="PTHR22801:SF63">
    <property type="entry name" value="C-TYPE LECTIN DOMAIN-CONTAINING PROTEIN"/>
    <property type="match status" value="1"/>
</dbReference>
<reference evidence="3" key="1">
    <citation type="submission" date="2015-09" db="EMBL/GenBank/DDBJ databases">
        <title>Scylla olivacea transcriptome.</title>
        <authorList>
            <person name="Ikhwanuddin M."/>
        </authorList>
    </citation>
    <scope>NUCLEOTIDE SEQUENCE</scope>
</reference>
<evidence type="ECO:0000256" key="1">
    <source>
        <dbReference type="ARBA" id="ARBA00023157"/>
    </source>
</evidence>
<keyword evidence="1" id="KW-1015">Disulfide bond</keyword>
<sequence>MTTMVMEQIQSAVVVAVLTAAAAAAPTTTFLSVARDMVPPASATSNNTVSASSISECGQLCFAATTEYCLAFVWRPGVSPQALVTPSNKSSNLRRSVSSEGRCELLACLPHPASLLPLPGGHLFVVKTGDSTVPPPTFTPTLVPSSYSMACTFAYRVFAAPQLGYWQANRKCSQDGARLIVFKSPEEEEIVSEAVNPTEPYWIGLTDRQTEGVWRWADRSKLTYSNWDSGQPNNYMRGNKDQDCVMLFNGHWNDHQCQDALRFICQVPLLYR</sequence>
<dbReference type="SUPFAM" id="SSF56436">
    <property type="entry name" value="C-type lectin-like"/>
    <property type="match status" value="1"/>
</dbReference>
<evidence type="ECO:0000313" key="3">
    <source>
        <dbReference type="EMBL" id="JAI65631.1"/>
    </source>
</evidence>
<dbReference type="Gene3D" id="3.10.100.10">
    <property type="entry name" value="Mannose-Binding Protein A, subunit A"/>
    <property type="match status" value="1"/>
</dbReference>
<organism evidence="3">
    <name type="scientific">Scylla olivacea</name>
    <name type="common">Orange mud crab</name>
    <name type="synonym">Cancer olivacea</name>
    <dbReference type="NCBI Taxonomy" id="85551"/>
    <lineage>
        <taxon>Eukaryota</taxon>
        <taxon>Metazoa</taxon>
        <taxon>Ecdysozoa</taxon>
        <taxon>Arthropoda</taxon>
        <taxon>Crustacea</taxon>
        <taxon>Multicrustacea</taxon>
        <taxon>Malacostraca</taxon>
        <taxon>Eumalacostraca</taxon>
        <taxon>Eucarida</taxon>
        <taxon>Decapoda</taxon>
        <taxon>Pleocyemata</taxon>
        <taxon>Brachyura</taxon>
        <taxon>Eubrachyura</taxon>
        <taxon>Portunoidea</taxon>
        <taxon>Portunidae</taxon>
        <taxon>Portuninae</taxon>
        <taxon>Scylla</taxon>
    </lineage>
</organism>
<dbReference type="InterPro" id="IPR016186">
    <property type="entry name" value="C-type_lectin-like/link_sf"/>
</dbReference>
<dbReference type="PROSITE" id="PS00615">
    <property type="entry name" value="C_TYPE_LECTIN_1"/>
    <property type="match status" value="1"/>
</dbReference>
<dbReference type="InterPro" id="IPR050801">
    <property type="entry name" value="Ca-Dep_Lectins_ImmuneDev"/>
</dbReference>